<dbReference type="InterPro" id="IPR025643">
    <property type="entry name" value="R2K_3"/>
</dbReference>
<protein>
    <submittedName>
        <fullName evidence="3">ATP-grasp domain-containing protein</fullName>
    </submittedName>
</protein>
<keyword evidence="4" id="KW-1185">Reference proteome</keyword>
<name>A0ABS2AVA5_9ACTN</name>
<evidence type="ECO:0000313" key="4">
    <source>
        <dbReference type="Proteomes" id="UP000632138"/>
    </source>
</evidence>
<sequence length="304" mass="33431">MMLLVPCDVLNPRRADDHLAAEAQAARALGHRVGLIDHDALTAGDAARAVARIPADGDTAVYRGWMLTAPAYAGFVTALSARGVTMRTSAEQYRRGHELPGWYDTLEPFTPLSVWTSGAHRDAFDKARSALGRGPAVIRDYTKSMKHYWHEAAYIPELTDADAAWKVARRLHELRGDDFTGGFVLRRFEEFTGAEARTWWIDGTCCLVTAHPDTADQSPAADLPLPQLAGAVAELGLPFVTVDLAAQRDGTWRVAEHRARTGFTLKHYASDNYPRSSAEPEHLGDLEPEVLHNDDPRTPATILE</sequence>
<feature type="region of interest" description="Disordered" evidence="1">
    <location>
        <begin position="270"/>
        <end position="304"/>
    </location>
</feature>
<gene>
    <name evidence="3" type="ORF">JIG36_50795</name>
</gene>
<dbReference type="EMBL" id="JAENHP010000045">
    <property type="protein sequence ID" value="MBM2623807.1"/>
    <property type="molecule type" value="Genomic_DNA"/>
</dbReference>
<dbReference type="Proteomes" id="UP000632138">
    <property type="component" value="Unassembled WGS sequence"/>
</dbReference>
<evidence type="ECO:0000256" key="1">
    <source>
        <dbReference type="SAM" id="MobiDB-lite"/>
    </source>
</evidence>
<evidence type="ECO:0000313" key="3">
    <source>
        <dbReference type="EMBL" id="MBM2623807.1"/>
    </source>
</evidence>
<accession>A0ABS2AVA5</accession>
<organism evidence="3 4">
    <name type="scientific">Paractinoplanes ovalisporus</name>
    <dbReference type="NCBI Taxonomy" id="2810368"/>
    <lineage>
        <taxon>Bacteria</taxon>
        <taxon>Bacillati</taxon>
        <taxon>Actinomycetota</taxon>
        <taxon>Actinomycetes</taxon>
        <taxon>Micromonosporales</taxon>
        <taxon>Micromonosporaceae</taxon>
        <taxon>Paractinoplanes</taxon>
    </lineage>
</organism>
<reference evidence="3 4" key="1">
    <citation type="submission" date="2021-01" db="EMBL/GenBank/DDBJ databases">
        <title>Actinoplanes sp. nov. LDG1-06 isolated from lichen.</title>
        <authorList>
            <person name="Saeng-In P."/>
            <person name="Phongsopitanun W."/>
            <person name="Kanchanasin P."/>
            <person name="Yuki M."/>
            <person name="Kudo T."/>
            <person name="Ohkuma M."/>
            <person name="Tanasupawat S."/>
        </authorList>
    </citation>
    <scope>NUCLEOTIDE SEQUENCE [LARGE SCALE GENOMIC DNA]</scope>
    <source>
        <strain evidence="3 4">LDG1-06</strain>
    </source>
</reference>
<dbReference type="Pfam" id="PF14243">
    <property type="entry name" value="R2K_3"/>
    <property type="match status" value="1"/>
</dbReference>
<proteinExistence type="predicted"/>
<comment type="caution">
    <text evidence="3">The sequence shown here is derived from an EMBL/GenBank/DDBJ whole genome shotgun (WGS) entry which is preliminary data.</text>
</comment>
<dbReference type="RefSeq" id="WP_203384158.1">
    <property type="nucleotide sequence ID" value="NZ_JAENHP010000045.1"/>
</dbReference>
<evidence type="ECO:0000259" key="2">
    <source>
        <dbReference type="Pfam" id="PF14243"/>
    </source>
</evidence>
<feature type="compositionally biased region" description="Basic and acidic residues" evidence="1">
    <location>
        <begin position="278"/>
        <end position="297"/>
    </location>
</feature>
<feature type="domain" description="ATP-grasp" evidence="2">
    <location>
        <begin position="131"/>
        <end position="256"/>
    </location>
</feature>